<dbReference type="PROSITE" id="PS00079">
    <property type="entry name" value="MULTICOPPER_OXIDASE1"/>
    <property type="match status" value="1"/>
</dbReference>
<reference evidence="9" key="1">
    <citation type="submission" date="2020-01" db="EMBL/GenBank/DDBJ databases">
        <title>Genome Sequencing of Three Apophysomyces-Like Fungal Strains Confirms a Novel Fungal Genus in the Mucoromycota with divergent Burkholderia-like Endosymbiotic Bacteria.</title>
        <authorList>
            <person name="Stajich J.E."/>
            <person name="Macias A.M."/>
            <person name="Carter-House D."/>
            <person name="Lovett B."/>
            <person name="Kasson L.R."/>
            <person name="Berry K."/>
            <person name="Grigoriev I."/>
            <person name="Chang Y."/>
            <person name="Spatafora J."/>
            <person name="Kasson M.T."/>
        </authorList>
    </citation>
    <scope>NUCLEOTIDE SEQUENCE</scope>
    <source>
        <strain evidence="9">NRRL A-21654</strain>
    </source>
</reference>
<evidence type="ECO:0000256" key="4">
    <source>
        <dbReference type="ARBA" id="ARBA00023008"/>
    </source>
</evidence>
<dbReference type="Gene3D" id="2.60.40.420">
    <property type="entry name" value="Cupredoxins - blue copper proteins"/>
    <property type="match status" value="3"/>
</dbReference>
<dbReference type="InterPro" id="IPR033138">
    <property type="entry name" value="Cu_oxidase_CS"/>
</dbReference>
<feature type="domain" description="Plastocyanin-like" evidence="6">
    <location>
        <begin position="162"/>
        <end position="313"/>
    </location>
</feature>
<feature type="domain" description="Plastocyanin-like" evidence="8">
    <location>
        <begin position="29"/>
        <end position="149"/>
    </location>
</feature>
<organism evidence="9 10">
    <name type="scientific">Apophysomyces ossiformis</name>
    <dbReference type="NCBI Taxonomy" id="679940"/>
    <lineage>
        <taxon>Eukaryota</taxon>
        <taxon>Fungi</taxon>
        <taxon>Fungi incertae sedis</taxon>
        <taxon>Mucoromycota</taxon>
        <taxon>Mucoromycotina</taxon>
        <taxon>Mucoromycetes</taxon>
        <taxon>Mucorales</taxon>
        <taxon>Mucorineae</taxon>
        <taxon>Mucoraceae</taxon>
        <taxon>Apophysomyces</taxon>
    </lineage>
</organism>
<feature type="signal peptide" evidence="5">
    <location>
        <begin position="1"/>
        <end position="17"/>
    </location>
</feature>
<sequence>MLLYVLTFCLTLSVVHASLGETRSFELNITTERINPDCSDFYTQAVLINGQLPGPALEAHQGDRVRVLVRNLLPNDTNNNITIHFHGIRQYGSVESDGVPYLTQHPILPGEVFLYDFQVVNQAGTFFYHAHVGMAELTAFGAFIVHEQASENNSNVNDYPEQTVMLSEWWHWSRRSLEQYLLGPEFDDIPEAESLLLNGRTIYHPEKIAAHCDGYTVMDVVAGRTNRIRVIGATTFRTYGFAIQQHNLTIIEVDGEPVKPYVVPFLEVAPGQRFSVLLHADQEVKDYTIQTIRRLAGGINPQTNGLAVMSYNGKTKQEDFVLRSPPLEGSLFPTDEGRFWIWPELQPFYGVNPVVYMRPSRTIKLRTTEQRMEDGRVRWFVNNMAFMEPKEPILTTIARGQRQAPDRRVFRETHGGYDPYLGTYPLEHYEVVDIVFQSTTKDKPCRSHPWHTHGHSHWEIANGPGEYDHERDRDIRNVKTPIEKDLTMVYPYPDPASTGRNGTFVGCGWSKIRIIADNPGIWAVHCHNTPHMLMGMMVVLEEAPQYIRTRSL</sequence>
<dbReference type="SUPFAM" id="SSF49503">
    <property type="entry name" value="Cupredoxins"/>
    <property type="match status" value="3"/>
</dbReference>
<evidence type="ECO:0000256" key="2">
    <source>
        <dbReference type="ARBA" id="ARBA00022723"/>
    </source>
</evidence>
<dbReference type="Pfam" id="PF00394">
    <property type="entry name" value="Cu-oxidase"/>
    <property type="match status" value="1"/>
</dbReference>
<comment type="caution">
    <text evidence="9">The sequence shown here is derived from an EMBL/GenBank/DDBJ whole genome shotgun (WGS) entry which is preliminary data.</text>
</comment>
<keyword evidence="4" id="KW-0186">Copper</keyword>
<dbReference type="PANTHER" id="PTHR11709:SF394">
    <property type="entry name" value="FI03373P-RELATED"/>
    <property type="match status" value="1"/>
</dbReference>
<dbReference type="CDD" id="cd04205">
    <property type="entry name" value="CuRO_2_LCC_like"/>
    <property type="match status" value="1"/>
</dbReference>
<dbReference type="AlphaFoldDB" id="A0A8H7BSR7"/>
<feature type="domain" description="Plastocyanin-like" evidence="7">
    <location>
        <begin position="387"/>
        <end position="545"/>
    </location>
</feature>
<dbReference type="InterPro" id="IPR001117">
    <property type="entry name" value="Cu-oxidase_2nd"/>
</dbReference>
<dbReference type="OrthoDB" id="2121828at2759"/>
<dbReference type="InterPro" id="IPR011707">
    <property type="entry name" value="Cu-oxidase-like_N"/>
</dbReference>
<dbReference type="PROSITE" id="PS00080">
    <property type="entry name" value="MULTICOPPER_OXIDASE2"/>
    <property type="match status" value="1"/>
</dbReference>
<accession>A0A8H7BSR7</accession>
<proteinExistence type="inferred from homology"/>
<dbReference type="CDD" id="cd04206">
    <property type="entry name" value="CuRO_1_LCC_like"/>
    <property type="match status" value="1"/>
</dbReference>
<keyword evidence="10" id="KW-1185">Reference proteome</keyword>
<evidence type="ECO:0000256" key="3">
    <source>
        <dbReference type="ARBA" id="ARBA00023002"/>
    </source>
</evidence>
<feature type="chain" id="PRO_5034432432" evidence="5">
    <location>
        <begin position="18"/>
        <end position="552"/>
    </location>
</feature>
<dbReference type="PANTHER" id="PTHR11709">
    <property type="entry name" value="MULTI-COPPER OXIDASE"/>
    <property type="match status" value="1"/>
</dbReference>
<evidence type="ECO:0000259" key="7">
    <source>
        <dbReference type="Pfam" id="PF07731"/>
    </source>
</evidence>
<evidence type="ECO:0000256" key="1">
    <source>
        <dbReference type="ARBA" id="ARBA00010609"/>
    </source>
</evidence>
<dbReference type="Pfam" id="PF07731">
    <property type="entry name" value="Cu-oxidase_2"/>
    <property type="match status" value="1"/>
</dbReference>
<evidence type="ECO:0000313" key="9">
    <source>
        <dbReference type="EMBL" id="KAF7726686.1"/>
    </source>
</evidence>
<name>A0A8H7BSR7_9FUNG</name>
<dbReference type="Proteomes" id="UP000605846">
    <property type="component" value="Unassembled WGS sequence"/>
</dbReference>
<dbReference type="InterPro" id="IPR045087">
    <property type="entry name" value="Cu-oxidase_fam"/>
</dbReference>
<gene>
    <name evidence="9" type="ORF">EC973_008560</name>
</gene>
<comment type="similarity">
    <text evidence="1">Belongs to the multicopper oxidase family.</text>
</comment>
<protein>
    <submittedName>
        <fullName evidence="9">Uncharacterized protein</fullName>
    </submittedName>
</protein>
<dbReference type="FunFam" id="2.60.40.420:FF:000045">
    <property type="entry name" value="Laccase 2"/>
    <property type="match status" value="1"/>
</dbReference>
<evidence type="ECO:0000259" key="8">
    <source>
        <dbReference type="Pfam" id="PF07732"/>
    </source>
</evidence>
<keyword evidence="2" id="KW-0479">Metal-binding</keyword>
<dbReference type="EMBL" id="JABAYA010000074">
    <property type="protein sequence ID" value="KAF7726686.1"/>
    <property type="molecule type" value="Genomic_DNA"/>
</dbReference>
<dbReference type="Pfam" id="PF07732">
    <property type="entry name" value="Cu-oxidase_3"/>
    <property type="match status" value="1"/>
</dbReference>
<keyword evidence="5" id="KW-0732">Signal</keyword>
<keyword evidence="3" id="KW-0560">Oxidoreductase</keyword>
<dbReference type="GO" id="GO:0005507">
    <property type="term" value="F:copper ion binding"/>
    <property type="evidence" value="ECO:0007669"/>
    <property type="project" value="InterPro"/>
</dbReference>
<dbReference type="InterPro" id="IPR011706">
    <property type="entry name" value="Cu-oxidase_C"/>
</dbReference>
<dbReference type="InterPro" id="IPR002355">
    <property type="entry name" value="Cu_oxidase_Cu_BS"/>
</dbReference>
<evidence type="ECO:0000259" key="6">
    <source>
        <dbReference type="Pfam" id="PF00394"/>
    </source>
</evidence>
<dbReference type="GO" id="GO:0016491">
    <property type="term" value="F:oxidoreductase activity"/>
    <property type="evidence" value="ECO:0007669"/>
    <property type="project" value="UniProtKB-KW"/>
</dbReference>
<dbReference type="InterPro" id="IPR008972">
    <property type="entry name" value="Cupredoxin"/>
</dbReference>
<evidence type="ECO:0000256" key="5">
    <source>
        <dbReference type="SAM" id="SignalP"/>
    </source>
</evidence>
<evidence type="ECO:0000313" key="10">
    <source>
        <dbReference type="Proteomes" id="UP000605846"/>
    </source>
</evidence>